<dbReference type="Gene3D" id="3.20.20.80">
    <property type="entry name" value="Glycosidases"/>
    <property type="match status" value="1"/>
</dbReference>
<dbReference type="InterPro" id="IPR017853">
    <property type="entry name" value="GH"/>
</dbReference>
<dbReference type="PANTHER" id="PTHR31297:SF41">
    <property type="entry name" value="ENDOGLUCANASE, PUTATIVE (AFU_ORTHOLOGUE AFUA_5G01830)-RELATED"/>
    <property type="match status" value="1"/>
</dbReference>
<comment type="similarity">
    <text evidence="1 7">Belongs to the glycosyl hydrolase 5 (cellulase A) family.</text>
</comment>
<evidence type="ECO:0000256" key="8">
    <source>
        <dbReference type="SAM" id="SignalP"/>
    </source>
</evidence>
<feature type="signal peptide" evidence="8">
    <location>
        <begin position="1"/>
        <end position="20"/>
    </location>
</feature>
<keyword evidence="5 7" id="KW-0326">Glycosidase</keyword>
<dbReference type="PANTHER" id="PTHR31297">
    <property type="entry name" value="GLUCAN ENDO-1,6-BETA-GLUCOSIDASE B"/>
    <property type="match status" value="1"/>
</dbReference>
<evidence type="ECO:0000256" key="5">
    <source>
        <dbReference type="ARBA" id="ARBA00023295"/>
    </source>
</evidence>
<keyword evidence="4" id="KW-0119">Carbohydrate metabolism</keyword>
<dbReference type="Pfam" id="PF13004">
    <property type="entry name" value="BACON"/>
    <property type="match status" value="1"/>
</dbReference>
<dbReference type="GO" id="GO:0030245">
    <property type="term" value="P:cellulose catabolic process"/>
    <property type="evidence" value="ECO:0007669"/>
    <property type="project" value="UniProtKB-KW"/>
</dbReference>
<dbReference type="EC" id="3.2.1.4" evidence="11"/>
<dbReference type="SUPFAM" id="SSF51445">
    <property type="entry name" value="(Trans)glycosidases"/>
    <property type="match status" value="1"/>
</dbReference>
<name>A0A0P0FSL6_9BACE</name>
<evidence type="ECO:0000259" key="9">
    <source>
        <dbReference type="Pfam" id="PF00150"/>
    </source>
</evidence>
<dbReference type="AlphaFoldDB" id="A0A0P0FSL6"/>
<dbReference type="GO" id="GO:0005576">
    <property type="term" value="C:extracellular region"/>
    <property type="evidence" value="ECO:0007669"/>
    <property type="project" value="TreeGrafter"/>
</dbReference>
<dbReference type="PROSITE" id="PS51257">
    <property type="entry name" value="PROKAR_LIPOPROTEIN"/>
    <property type="match status" value="1"/>
</dbReference>
<dbReference type="RefSeq" id="WP_029426642.1">
    <property type="nucleotide sequence ID" value="NZ_CP012801.1"/>
</dbReference>
<sequence>MNKIKTCLVFLFTIALSAFAAACSSNNDEAVTPEIVIPENILTNGLNFSKAGGTNTLSIKANVSLKVTSSQTWCTVTPVSSTSDTVFKYMVNVEPNTGKERMGTITFALGDLMKTVTVTQLAGETDEPGSNEIAGETPWAVSKSLGLGWNLGNQLDAYSNGVANETIWGNPKTTQALFDKLAAAGITTVRVPVTWMGHIGAAPGYEIEKAWLDRVAEVVGYAENAGLNAIVNIHHDGADSSYWLNIKEAAKNESKNTAIKAELKAVWMQIAERFKDKGNFLAFESMNEIHDGGWGWGENRTDGGKQYAVLNEWNQVFVDAVRAVGGENADRFLGVLGYCTNPELTISSFILPTDKVRNRLMVAVHFYDPYEYTLNATYSEWGHSGAVGKKVSGGDEDNVKNIFSKLKAAYVDKGIPVYIGEMGCVHRAVTREESFRKYYLEYVCKAAKEYGMAPVYWDNGGTGAGKEESGLFNHATGDYLNNAQEIVGVMIKAVFTEDASYTLQSVYDNAPQ</sequence>
<dbReference type="Pfam" id="PF00150">
    <property type="entry name" value="Cellulase"/>
    <property type="match status" value="1"/>
</dbReference>
<dbReference type="GO" id="GO:0008422">
    <property type="term" value="F:beta-glucosidase activity"/>
    <property type="evidence" value="ECO:0007669"/>
    <property type="project" value="TreeGrafter"/>
</dbReference>
<dbReference type="InterPro" id="IPR050386">
    <property type="entry name" value="Glycosyl_hydrolase_5"/>
</dbReference>
<dbReference type="PATRIC" id="fig|246787.4.peg.3458"/>
<dbReference type="EMBL" id="CP012801">
    <property type="protein sequence ID" value="ALJ60576.1"/>
    <property type="molecule type" value="Genomic_DNA"/>
</dbReference>
<dbReference type="CDD" id="cd14948">
    <property type="entry name" value="BACON"/>
    <property type="match status" value="1"/>
</dbReference>
<keyword evidence="2 7" id="KW-0378">Hydrolase</keyword>
<evidence type="ECO:0000313" key="11">
    <source>
        <dbReference type="EMBL" id="ALJ60576.1"/>
    </source>
</evidence>
<evidence type="ECO:0000259" key="10">
    <source>
        <dbReference type="Pfam" id="PF13004"/>
    </source>
</evidence>
<evidence type="ECO:0000256" key="4">
    <source>
        <dbReference type="ARBA" id="ARBA00023277"/>
    </source>
</evidence>
<evidence type="ECO:0000256" key="6">
    <source>
        <dbReference type="ARBA" id="ARBA00023326"/>
    </source>
</evidence>
<dbReference type="GO" id="GO:0009986">
    <property type="term" value="C:cell surface"/>
    <property type="evidence" value="ECO:0007669"/>
    <property type="project" value="TreeGrafter"/>
</dbReference>
<proteinExistence type="inferred from homology"/>
<dbReference type="InterPro" id="IPR024361">
    <property type="entry name" value="BACON"/>
</dbReference>
<keyword evidence="8" id="KW-0732">Signal</keyword>
<protein>
    <submittedName>
        <fullName evidence="11">Endoglucanase A</fullName>
        <ecNumber evidence="11">3.2.1.4</ecNumber>
    </submittedName>
</protein>
<organism evidence="11 12">
    <name type="scientific">Bacteroides cellulosilyticus</name>
    <dbReference type="NCBI Taxonomy" id="246787"/>
    <lineage>
        <taxon>Bacteria</taxon>
        <taxon>Pseudomonadati</taxon>
        <taxon>Bacteroidota</taxon>
        <taxon>Bacteroidia</taxon>
        <taxon>Bacteroidales</taxon>
        <taxon>Bacteroidaceae</taxon>
        <taxon>Bacteroides</taxon>
    </lineage>
</organism>
<dbReference type="Proteomes" id="UP000061809">
    <property type="component" value="Chromosome"/>
</dbReference>
<dbReference type="InterPro" id="IPR013783">
    <property type="entry name" value="Ig-like_fold"/>
</dbReference>
<dbReference type="Gene3D" id="2.60.40.10">
    <property type="entry name" value="Immunoglobulins"/>
    <property type="match status" value="1"/>
</dbReference>
<evidence type="ECO:0000256" key="2">
    <source>
        <dbReference type="ARBA" id="ARBA00022801"/>
    </source>
</evidence>
<feature type="chain" id="PRO_5006046561" evidence="8">
    <location>
        <begin position="21"/>
        <end position="512"/>
    </location>
</feature>
<feature type="domain" description="BACON" evidence="10">
    <location>
        <begin position="67"/>
        <end position="120"/>
    </location>
</feature>
<gene>
    <name evidence="11" type="primary">celA_1</name>
    <name evidence="11" type="ORF">BcellWH2_03343</name>
</gene>
<evidence type="ECO:0000256" key="7">
    <source>
        <dbReference type="RuleBase" id="RU361153"/>
    </source>
</evidence>
<evidence type="ECO:0000256" key="1">
    <source>
        <dbReference type="ARBA" id="ARBA00005641"/>
    </source>
</evidence>
<evidence type="ECO:0000256" key="3">
    <source>
        <dbReference type="ARBA" id="ARBA00023001"/>
    </source>
</evidence>
<dbReference type="KEGG" id="bcel:BcellWH2_03343"/>
<keyword evidence="6" id="KW-0624">Polysaccharide degradation</keyword>
<accession>A0A0P0FSL6</accession>
<feature type="domain" description="Glycoside hydrolase family 5" evidence="9">
    <location>
        <begin position="159"/>
        <end position="461"/>
    </location>
</feature>
<dbReference type="GO" id="GO:0008810">
    <property type="term" value="F:cellulase activity"/>
    <property type="evidence" value="ECO:0007669"/>
    <property type="project" value="UniProtKB-EC"/>
</dbReference>
<reference evidence="11 12" key="1">
    <citation type="journal article" date="2015" name="Science">
        <title>Genetic determinants of in vivo fitness and diet responsiveness in multiple human gut Bacteroides.</title>
        <authorList>
            <person name="Wu M."/>
            <person name="McNulty N.P."/>
            <person name="Rodionov D.A."/>
            <person name="Khoroshkin M.S."/>
            <person name="Griffin N.W."/>
            <person name="Cheng J."/>
            <person name="Latreille P."/>
            <person name="Kerstetter R.A."/>
            <person name="Terrapon N."/>
            <person name="Henrissat B."/>
            <person name="Osterman A.L."/>
            <person name="Gordon J.I."/>
        </authorList>
    </citation>
    <scope>NUCLEOTIDE SEQUENCE [LARGE SCALE GENOMIC DNA]</scope>
    <source>
        <strain evidence="11 12">WH2</strain>
    </source>
</reference>
<evidence type="ECO:0000313" key="12">
    <source>
        <dbReference type="Proteomes" id="UP000061809"/>
    </source>
</evidence>
<dbReference type="InterPro" id="IPR001547">
    <property type="entry name" value="Glyco_hydro_5"/>
</dbReference>
<keyword evidence="3" id="KW-0136">Cellulose degradation</keyword>